<evidence type="ECO:0000256" key="9">
    <source>
        <dbReference type="RuleBase" id="RU010713"/>
    </source>
</evidence>
<feature type="transmembrane region" description="Helical" evidence="9">
    <location>
        <begin position="206"/>
        <end position="231"/>
    </location>
</feature>
<keyword evidence="12" id="KW-1185">Reference proteome</keyword>
<feature type="region of interest" description="Disordered" evidence="10">
    <location>
        <begin position="430"/>
        <end position="476"/>
    </location>
</feature>
<evidence type="ECO:0000256" key="7">
    <source>
        <dbReference type="ARBA" id="ARBA00023136"/>
    </source>
</evidence>
<dbReference type="EMBL" id="QNGE01000570">
    <property type="protein sequence ID" value="KAA3679983.1"/>
    <property type="molecule type" value="Genomic_DNA"/>
</dbReference>
<feature type="transmembrane region" description="Helical" evidence="9">
    <location>
        <begin position="303"/>
        <end position="323"/>
    </location>
</feature>
<accession>A0A5J4NWP8</accession>
<keyword evidence="5 9" id="KW-1133">Transmembrane helix</keyword>
<protein>
    <recommendedName>
        <fullName evidence="9">Innexin</fullName>
    </recommendedName>
</protein>
<dbReference type="Proteomes" id="UP000324629">
    <property type="component" value="Unassembled WGS sequence"/>
</dbReference>
<dbReference type="AlphaFoldDB" id="A0A5J4NWP8"/>
<comment type="function">
    <text evidence="9">Structural component of the gap junctions.</text>
</comment>
<evidence type="ECO:0000256" key="4">
    <source>
        <dbReference type="ARBA" id="ARBA00022692"/>
    </source>
</evidence>
<feature type="compositionally biased region" description="Polar residues" evidence="10">
    <location>
        <begin position="448"/>
        <end position="458"/>
    </location>
</feature>
<dbReference type="GO" id="GO:0034220">
    <property type="term" value="P:monoatomic ion transmembrane transport"/>
    <property type="evidence" value="ECO:0007669"/>
    <property type="project" value="UniProtKB-KW"/>
</dbReference>
<dbReference type="InterPro" id="IPR000990">
    <property type="entry name" value="Innexin"/>
</dbReference>
<evidence type="ECO:0000313" key="12">
    <source>
        <dbReference type="Proteomes" id="UP000324629"/>
    </source>
</evidence>
<organism evidence="11 12">
    <name type="scientific">Paragonimus westermani</name>
    <dbReference type="NCBI Taxonomy" id="34504"/>
    <lineage>
        <taxon>Eukaryota</taxon>
        <taxon>Metazoa</taxon>
        <taxon>Spiralia</taxon>
        <taxon>Lophotrochozoa</taxon>
        <taxon>Platyhelminthes</taxon>
        <taxon>Trematoda</taxon>
        <taxon>Digenea</taxon>
        <taxon>Plagiorchiida</taxon>
        <taxon>Troglotremata</taxon>
        <taxon>Troglotrematidae</taxon>
        <taxon>Paragonimus</taxon>
    </lineage>
</organism>
<dbReference type="Pfam" id="PF00876">
    <property type="entry name" value="Innexin"/>
    <property type="match status" value="1"/>
</dbReference>
<dbReference type="PANTHER" id="PTHR11893">
    <property type="entry name" value="INNEXIN"/>
    <property type="match status" value="1"/>
</dbReference>
<dbReference type="GO" id="GO:0005921">
    <property type="term" value="C:gap junction"/>
    <property type="evidence" value="ECO:0007669"/>
    <property type="project" value="UniProtKB-UniRule"/>
</dbReference>
<comment type="caution">
    <text evidence="9">Lacks conserved residue(s) required for the propagation of feature annotation.</text>
</comment>
<reference evidence="11 12" key="1">
    <citation type="journal article" date="2019" name="Gigascience">
        <title>Whole-genome sequence of the oriental lung fluke Paragonimus westermani.</title>
        <authorList>
            <person name="Oey H."/>
            <person name="Zakrzewski M."/>
            <person name="Narain K."/>
            <person name="Devi K.R."/>
            <person name="Agatsuma T."/>
            <person name="Nawaratna S."/>
            <person name="Gobert G.N."/>
            <person name="Jones M.K."/>
            <person name="Ragan M.A."/>
            <person name="McManus D.P."/>
            <person name="Krause L."/>
        </authorList>
    </citation>
    <scope>NUCLEOTIDE SEQUENCE [LARGE SCALE GENOMIC DNA]</scope>
    <source>
        <strain evidence="11 12">IND2009</strain>
    </source>
</reference>
<dbReference type="PRINTS" id="PR01262">
    <property type="entry name" value="INNEXIN"/>
</dbReference>
<evidence type="ECO:0000313" key="11">
    <source>
        <dbReference type="EMBL" id="KAA3679983.1"/>
    </source>
</evidence>
<evidence type="ECO:0000256" key="6">
    <source>
        <dbReference type="ARBA" id="ARBA00023065"/>
    </source>
</evidence>
<comment type="subcellular location">
    <subcellularLocation>
        <location evidence="1 9">Cell membrane</location>
        <topology evidence="1 9">Multi-pass membrane protein</topology>
    </subcellularLocation>
</comment>
<comment type="caution">
    <text evidence="11">The sequence shown here is derived from an EMBL/GenBank/DDBJ whole genome shotgun (WGS) entry which is preliminary data.</text>
</comment>
<evidence type="ECO:0000256" key="2">
    <source>
        <dbReference type="ARBA" id="ARBA00022448"/>
    </source>
</evidence>
<evidence type="ECO:0000256" key="1">
    <source>
        <dbReference type="ARBA" id="ARBA00004651"/>
    </source>
</evidence>
<sequence length="476" mass="54851">MSGVDFISLYNKYCLTSLIGVDDWVDRLSYIYSYILLLGFTILVTTKTYLFRSIACHMPTAPQGANFKNYVESACWVLGTVPIKANEQMPQTEEEFEQLSKERHINYYQWVPFMLAIQCIMFYLPRLAWQSVSFNRLGTDLNVLVSQANHALVASTRSARNESIGKVAHALETLLFAHRDYRHGAFANLKRRLAHVLSFLFVSKRFGTWMVFSYFCIKLAYFMNTVIQLYFMKLFLGHNQALFPFAERMLRSVVSGSDWEETLYFPRKSYCLISLRHLGTKGNFYLGVCALPINMFNEKIYTFLYFWITLVMLLTLLSIPVWLTRIATKRRRTAIIYKYLRLRPPEQKSELGSETSSKASSVSHNSVDPAVRSNVETFVENFLRLDGVFLIHILTANAGDIVTAEVVGLLWHAWVLKYAGRKKWEHPSECYSESETDDEPGQHEAHTLTESSFSNGQTELRHRVRDHNKDGSSTSP</sequence>
<dbReference type="PROSITE" id="PS51013">
    <property type="entry name" value="PANNEXIN"/>
    <property type="match status" value="1"/>
</dbReference>
<evidence type="ECO:0000256" key="5">
    <source>
        <dbReference type="ARBA" id="ARBA00022989"/>
    </source>
</evidence>
<evidence type="ECO:0000256" key="8">
    <source>
        <dbReference type="ARBA" id="ARBA00023303"/>
    </source>
</evidence>
<keyword evidence="2 9" id="KW-0813">Transport</keyword>
<keyword evidence="4 9" id="KW-0812">Transmembrane</keyword>
<dbReference type="PANTHER" id="PTHR11893:SF36">
    <property type="entry name" value="INNEXIN-5"/>
    <property type="match status" value="1"/>
</dbReference>
<keyword evidence="3" id="KW-1003">Cell membrane</keyword>
<dbReference type="GO" id="GO:0005243">
    <property type="term" value="F:gap junction channel activity"/>
    <property type="evidence" value="ECO:0007669"/>
    <property type="project" value="TreeGrafter"/>
</dbReference>
<dbReference type="GO" id="GO:0005886">
    <property type="term" value="C:plasma membrane"/>
    <property type="evidence" value="ECO:0007669"/>
    <property type="project" value="UniProtKB-SubCell"/>
</dbReference>
<keyword evidence="7 9" id="KW-0472">Membrane</keyword>
<comment type="similarity">
    <text evidence="9">Belongs to the pannexin family.</text>
</comment>
<proteinExistence type="inferred from homology"/>
<keyword evidence="6 9" id="KW-0406">Ion transport</keyword>
<evidence type="ECO:0000256" key="3">
    <source>
        <dbReference type="ARBA" id="ARBA00022475"/>
    </source>
</evidence>
<feature type="transmembrane region" description="Helical" evidence="9">
    <location>
        <begin position="31"/>
        <end position="50"/>
    </location>
</feature>
<keyword evidence="8 9" id="KW-0407">Ion channel</keyword>
<name>A0A5J4NWP8_9TREM</name>
<evidence type="ECO:0000256" key="10">
    <source>
        <dbReference type="SAM" id="MobiDB-lite"/>
    </source>
</evidence>
<gene>
    <name evidence="9" type="primary">inx</name>
    <name evidence="11" type="ORF">DEA37_0006044</name>
</gene>